<keyword evidence="4" id="KW-1185">Reference proteome</keyword>
<reference evidence="3 4" key="1">
    <citation type="submission" date="2020-06" db="EMBL/GenBank/DDBJ databases">
        <title>Transcriptomic and genomic resources for Thalictrum thalictroides and T. hernandezii: Facilitating candidate gene discovery in an emerging model plant lineage.</title>
        <authorList>
            <person name="Arias T."/>
            <person name="Riano-Pachon D.M."/>
            <person name="Di Stilio V.S."/>
        </authorList>
    </citation>
    <scope>NUCLEOTIDE SEQUENCE [LARGE SCALE GENOMIC DNA]</scope>
    <source>
        <strain evidence="4">cv. WT478/WT964</strain>
        <tissue evidence="3">Leaves</tissue>
    </source>
</reference>
<sequence length="195" mass="21791">MSLQLQQHYQQVHICCGVTSSNLCTRNHKPLKFGECGLNHLSHQTTTFTTLDLLPVEELDGSFPHPLGWQKFLNLESGSIYYKKSKQKGCIKTMSRNGKAPKLDLRLNLSPPRANEEVVESSPTRSTTSPPSSCISSEMNADLNSPEVTSMMLVGCPRCLMYVMLSQKDPKCPKCKSTGLLDFLHENTSKKCRKN</sequence>
<comment type="caution">
    <text evidence="3">The sequence shown here is derived from an EMBL/GenBank/DDBJ whole genome shotgun (WGS) entry which is preliminary data.</text>
</comment>
<evidence type="ECO:0000313" key="3">
    <source>
        <dbReference type="EMBL" id="KAF5176683.1"/>
    </source>
</evidence>
<evidence type="ECO:0000259" key="2">
    <source>
        <dbReference type="Pfam" id="PF24747"/>
    </source>
</evidence>
<dbReference type="AlphaFoldDB" id="A0A7J6UVP5"/>
<accession>A0A7J6UVP5</accession>
<dbReference type="InterPro" id="IPR055281">
    <property type="entry name" value="GIR1-2/SIED1"/>
</dbReference>
<dbReference type="PANTHER" id="PTHR33177">
    <property type="entry name" value="PUTATIVE-RELATED"/>
    <property type="match status" value="1"/>
</dbReference>
<dbReference type="PANTHER" id="PTHR33177:SF74">
    <property type="entry name" value="PROTEIN GL2-INTERACTING REPRESSOR 1"/>
    <property type="match status" value="1"/>
</dbReference>
<dbReference type="EMBL" id="JABWDY010042389">
    <property type="protein sequence ID" value="KAF5176683.1"/>
    <property type="molecule type" value="Genomic_DNA"/>
</dbReference>
<proteinExistence type="predicted"/>
<dbReference type="Proteomes" id="UP000554482">
    <property type="component" value="Unassembled WGS sequence"/>
</dbReference>
<dbReference type="Pfam" id="PF24747">
    <property type="entry name" value="Zn-ribbon_GIR1"/>
    <property type="match status" value="1"/>
</dbReference>
<feature type="compositionally biased region" description="Low complexity" evidence="1">
    <location>
        <begin position="121"/>
        <end position="137"/>
    </location>
</feature>
<gene>
    <name evidence="3" type="ORF">FRX31_033729</name>
</gene>
<dbReference type="InterPro" id="IPR056440">
    <property type="entry name" value="Zn-ribbon_GIR1"/>
</dbReference>
<evidence type="ECO:0000313" key="4">
    <source>
        <dbReference type="Proteomes" id="UP000554482"/>
    </source>
</evidence>
<feature type="region of interest" description="Disordered" evidence="1">
    <location>
        <begin position="111"/>
        <end position="140"/>
    </location>
</feature>
<dbReference type="OrthoDB" id="1930194at2759"/>
<name>A0A7J6UVP5_THATH</name>
<protein>
    <submittedName>
        <fullName evidence="3">E3 ubiquitin-protein ligase</fullName>
    </submittedName>
</protein>
<feature type="domain" description="GIR1-like zinc ribbon" evidence="2">
    <location>
        <begin position="149"/>
        <end position="185"/>
    </location>
</feature>
<evidence type="ECO:0000256" key="1">
    <source>
        <dbReference type="SAM" id="MobiDB-lite"/>
    </source>
</evidence>
<organism evidence="3 4">
    <name type="scientific">Thalictrum thalictroides</name>
    <name type="common">Rue-anemone</name>
    <name type="synonym">Anemone thalictroides</name>
    <dbReference type="NCBI Taxonomy" id="46969"/>
    <lineage>
        <taxon>Eukaryota</taxon>
        <taxon>Viridiplantae</taxon>
        <taxon>Streptophyta</taxon>
        <taxon>Embryophyta</taxon>
        <taxon>Tracheophyta</taxon>
        <taxon>Spermatophyta</taxon>
        <taxon>Magnoliopsida</taxon>
        <taxon>Ranunculales</taxon>
        <taxon>Ranunculaceae</taxon>
        <taxon>Thalictroideae</taxon>
        <taxon>Thalictrum</taxon>
    </lineage>
</organism>